<reference evidence="1" key="2">
    <citation type="submission" date="2023-04" db="EMBL/GenBank/DDBJ databases">
        <authorList>
            <person name="Bruccoleri R.E."/>
            <person name="Oakeley E.J."/>
            <person name="Faust A.-M."/>
            <person name="Dessus-Babus S."/>
            <person name="Altorfer M."/>
            <person name="Burckhardt D."/>
            <person name="Oertli M."/>
            <person name="Naumann U."/>
            <person name="Petersen F."/>
            <person name="Wong J."/>
        </authorList>
    </citation>
    <scope>NUCLEOTIDE SEQUENCE</scope>
    <source>
        <strain evidence="1">GSM-AAB239-AS_SAM_17_03QT</strain>
        <tissue evidence="1">Leaf</tissue>
    </source>
</reference>
<organism evidence="1 2">
    <name type="scientific">Iris pallida</name>
    <name type="common">Sweet iris</name>
    <dbReference type="NCBI Taxonomy" id="29817"/>
    <lineage>
        <taxon>Eukaryota</taxon>
        <taxon>Viridiplantae</taxon>
        <taxon>Streptophyta</taxon>
        <taxon>Embryophyta</taxon>
        <taxon>Tracheophyta</taxon>
        <taxon>Spermatophyta</taxon>
        <taxon>Magnoliopsida</taxon>
        <taxon>Liliopsida</taxon>
        <taxon>Asparagales</taxon>
        <taxon>Iridaceae</taxon>
        <taxon>Iridoideae</taxon>
        <taxon>Irideae</taxon>
        <taxon>Iris</taxon>
    </lineage>
</organism>
<evidence type="ECO:0000313" key="2">
    <source>
        <dbReference type="Proteomes" id="UP001140949"/>
    </source>
</evidence>
<dbReference type="EMBL" id="JANAVB010020599">
    <property type="protein sequence ID" value="KAJ6826845.1"/>
    <property type="molecule type" value="Genomic_DNA"/>
</dbReference>
<evidence type="ECO:0000313" key="1">
    <source>
        <dbReference type="EMBL" id="KAJ6826845.1"/>
    </source>
</evidence>
<gene>
    <name evidence="1" type="ORF">M6B38_369405</name>
</gene>
<name>A0AAX6GEX4_IRIPA</name>
<accession>A0AAX6GEX4</accession>
<proteinExistence type="predicted"/>
<dbReference type="AlphaFoldDB" id="A0AAX6GEX4"/>
<reference evidence="1" key="1">
    <citation type="journal article" date="2023" name="GigaByte">
        <title>Genome assembly of the bearded iris, Iris pallida Lam.</title>
        <authorList>
            <person name="Bruccoleri R.E."/>
            <person name="Oakeley E.J."/>
            <person name="Faust A.M.E."/>
            <person name="Altorfer M."/>
            <person name="Dessus-Babus S."/>
            <person name="Burckhardt D."/>
            <person name="Oertli M."/>
            <person name="Naumann U."/>
            <person name="Petersen F."/>
            <person name="Wong J."/>
        </authorList>
    </citation>
    <scope>NUCLEOTIDE SEQUENCE</scope>
    <source>
        <strain evidence="1">GSM-AAB239-AS_SAM_17_03QT</strain>
    </source>
</reference>
<comment type="caution">
    <text evidence="1">The sequence shown here is derived from an EMBL/GenBank/DDBJ whole genome shotgun (WGS) entry which is preliminary data.</text>
</comment>
<dbReference type="Proteomes" id="UP001140949">
    <property type="component" value="Unassembled WGS sequence"/>
</dbReference>
<keyword evidence="2" id="KW-1185">Reference proteome</keyword>
<sequence>MQRFDSWDHFFPGKPCPSSLLCPELSSPTAWELVELPEIEDRSLSQF</sequence>
<protein>
    <submittedName>
        <fullName evidence="1">Uncharacterized protein</fullName>
    </submittedName>
</protein>